<dbReference type="PIRSF" id="PIRSF006483">
    <property type="entry name" value="Membrane_protein_YitT"/>
    <property type="match status" value="1"/>
</dbReference>
<comment type="subcellular location">
    <subcellularLocation>
        <location evidence="1">Cell membrane</location>
        <topology evidence="1">Multi-pass membrane protein</topology>
    </subcellularLocation>
</comment>
<dbReference type="AlphaFoldDB" id="A0A926DIT2"/>
<dbReference type="InterPro" id="IPR051461">
    <property type="entry name" value="UPF0750_membrane"/>
</dbReference>
<dbReference type="InterPro" id="IPR019264">
    <property type="entry name" value="DUF2179"/>
</dbReference>
<feature type="transmembrane region" description="Helical" evidence="6">
    <location>
        <begin position="146"/>
        <end position="167"/>
    </location>
</feature>
<proteinExistence type="predicted"/>
<keyword evidence="9" id="KW-1185">Reference proteome</keyword>
<reference evidence="8" key="1">
    <citation type="submission" date="2020-08" db="EMBL/GenBank/DDBJ databases">
        <title>Genome public.</title>
        <authorList>
            <person name="Liu C."/>
            <person name="Sun Q."/>
        </authorList>
    </citation>
    <scope>NUCLEOTIDE SEQUENCE</scope>
    <source>
        <strain evidence="8">NSJ-63</strain>
    </source>
</reference>
<dbReference type="Proteomes" id="UP000617951">
    <property type="component" value="Unassembled WGS sequence"/>
</dbReference>
<feature type="transmembrane region" description="Helical" evidence="6">
    <location>
        <begin position="46"/>
        <end position="71"/>
    </location>
</feature>
<dbReference type="InterPro" id="IPR015867">
    <property type="entry name" value="N-reg_PII/ATP_PRibTrfase_C"/>
</dbReference>
<dbReference type="Gene3D" id="3.30.70.120">
    <property type="match status" value="1"/>
</dbReference>
<evidence type="ECO:0000256" key="3">
    <source>
        <dbReference type="ARBA" id="ARBA00022692"/>
    </source>
</evidence>
<sequence>MKRWRENAPLCYAAITVGVTVCILGLNFFLLPGKIAAGGFTGIATLLYYLFDLPIGAVVLALNIPFFLLAFRQLGRSFALRTLYALVLYSVLADVIPVIPLAEDFMLASIYGGLLMGAGLGITIYFGGSTGGSDIVAKLVHDKLRFVSVSLCIFLIDFAVILASGFVFDMRSALFAIVSVFLQAKVIELFTEGLNQAKAFFIISAKSDEIKKEIIEKLSRSVTEFPARGGYSGREENVLLCMVERGTEVVKLKRIVEKEDPGAFVISLDAREVMGEGFSYFSLPENHKKRFILKNKL</sequence>
<evidence type="ECO:0000256" key="6">
    <source>
        <dbReference type="SAM" id="Phobius"/>
    </source>
</evidence>
<dbReference type="Pfam" id="PF10035">
    <property type="entry name" value="DUF2179"/>
    <property type="match status" value="1"/>
</dbReference>
<feature type="transmembrane region" description="Helical" evidence="6">
    <location>
        <begin position="12"/>
        <end position="31"/>
    </location>
</feature>
<dbReference type="EMBL" id="JACRSS010000001">
    <property type="protein sequence ID" value="MBC8537855.1"/>
    <property type="molecule type" value="Genomic_DNA"/>
</dbReference>
<evidence type="ECO:0000256" key="2">
    <source>
        <dbReference type="ARBA" id="ARBA00022475"/>
    </source>
</evidence>
<dbReference type="GO" id="GO:0005886">
    <property type="term" value="C:plasma membrane"/>
    <property type="evidence" value="ECO:0007669"/>
    <property type="project" value="UniProtKB-SubCell"/>
</dbReference>
<accession>A0A926DIT2</accession>
<comment type="caution">
    <text evidence="8">The sequence shown here is derived from an EMBL/GenBank/DDBJ whole genome shotgun (WGS) entry which is preliminary data.</text>
</comment>
<keyword evidence="3 6" id="KW-0812">Transmembrane</keyword>
<evidence type="ECO:0000256" key="5">
    <source>
        <dbReference type="ARBA" id="ARBA00023136"/>
    </source>
</evidence>
<evidence type="ECO:0000259" key="7">
    <source>
        <dbReference type="Pfam" id="PF10035"/>
    </source>
</evidence>
<keyword evidence="2" id="KW-1003">Cell membrane</keyword>
<dbReference type="InterPro" id="IPR003740">
    <property type="entry name" value="YitT"/>
</dbReference>
<organism evidence="8 9">
    <name type="scientific">Guopingia tenuis</name>
    <dbReference type="NCBI Taxonomy" id="2763656"/>
    <lineage>
        <taxon>Bacteria</taxon>
        <taxon>Bacillati</taxon>
        <taxon>Bacillota</taxon>
        <taxon>Clostridia</taxon>
        <taxon>Christensenellales</taxon>
        <taxon>Christensenellaceae</taxon>
        <taxon>Guopingia</taxon>
    </lineage>
</organism>
<evidence type="ECO:0000256" key="4">
    <source>
        <dbReference type="ARBA" id="ARBA00022989"/>
    </source>
</evidence>
<dbReference type="RefSeq" id="WP_249279691.1">
    <property type="nucleotide sequence ID" value="NZ_JACRSS010000001.1"/>
</dbReference>
<feature type="domain" description="DUF2179" evidence="7">
    <location>
        <begin position="220"/>
        <end position="275"/>
    </location>
</feature>
<keyword evidence="4 6" id="KW-1133">Transmembrane helix</keyword>
<gene>
    <name evidence="8" type="ORF">H8693_02760</name>
</gene>
<dbReference type="Pfam" id="PF02588">
    <property type="entry name" value="YitT_membrane"/>
    <property type="match status" value="1"/>
</dbReference>
<feature type="transmembrane region" description="Helical" evidence="6">
    <location>
        <begin position="83"/>
        <end position="102"/>
    </location>
</feature>
<name>A0A926DIT2_9FIRM</name>
<keyword evidence="5 6" id="KW-0472">Membrane</keyword>
<evidence type="ECO:0000313" key="9">
    <source>
        <dbReference type="Proteomes" id="UP000617951"/>
    </source>
</evidence>
<evidence type="ECO:0000256" key="1">
    <source>
        <dbReference type="ARBA" id="ARBA00004651"/>
    </source>
</evidence>
<feature type="transmembrane region" description="Helical" evidence="6">
    <location>
        <begin position="108"/>
        <end position="126"/>
    </location>
</feature>
<evidence type="ECO:0000313" key="8">
    <source>
        <dbReference type="EMBL" id="MBC8537855.1"/>
    </source>
</evidence>
<dbReference type="CDD" id="cd16380">
    <property type="entry name" value="YitT_C"/>
    <property type="match status" value="1"/>
</dbReference>
<dbReference type="PANTHER" id="PTHR33545:SF5">
    <property type="entry name" value="UPF0750 MEMBRANE PROTEIN YITT"/>
    <property type="match status" value="1"/>
</dbReference>
<dbReference type="PANTHER" id="PTHR33545">
    <property type="entry name" value="UPF0750 MEMBRANE PROTEIN YITT-RELATED"/>
    <property type="match status" value="1"/>
</dbReference>
<protein>
    <submittedName>
        <fullName evidence="8">YitT family protein</fullName>
    </submittedName>
</protein>